<dbReference type="PROSITE" id="PS50977">
    <property type="entry name" value="HTH_TETR_2"/>
    <property type="match status" value="1"/>
</dbReference>
<sequence>MKTEQFGVDAGAHDAARTIILDAAADVFQRQGFTRTTVDDIADAIDATKGRVYYYFRSKFDIFLAVYEHGMRKVREAVEPLAESPGTGRDRLRAMAVAHIENLMVYPGYHNTIHQGVHGQATTALKPRQLERLAELNRTREDYELMFRHVVTEGMADGTLRAEDPKLAARVLLSCLNATDMWFQPRPGQTTAELHDLAVRIADLVIGGLDQ</sequence>
<keyword evidence="1" id="KW-0805">Transcription regulation</keyword>
<dbReference type="PROSITE" id="PS01081">
    <property type="entry name" value="HTH_TETR_1"/>
    <property type="match status" value="1"/>
</dbReference>
<protein>
    <submittedName>
        <fullName evidence="6">TetR/AcrR family transcriptional regulator</fullName>
    </submittedName>
</protein>
<dbReference type="InterPro" id="IPR023772">
    <property type="entry name" value="DNA-bd_HTH_TetR-type_CS"/>
</dbReference>
<evidence type="ECO:0000256" key="3">
    <source>
        <dbReference type="ARBA" id="ARBA00023163"/>
    </source>
</evidence>
<accession>A0ABT6RYL8</accession>
<evidence type="ECO:0000259" key="5">
    <source>
        <dbReference type="PROSITE" id="PS50977"/>
    </source>
</evidence>
<dbReference type="Pfam" id="PF17932">
    <property type="entry name" value="TetR_C_24"/>
    <property type="match status" value="1"/>
</dbReference>
<evidence type="ECO:0000256" key="1">
    <source>
        <dbReference type="ARBA" id="ARBA00023015"/>
    </source>
</evidence>
<evidence type="ECO:0000313" key="7">
    <source>
        <dbReference type="Proteomes" id="UP001224661"/>
    </source>
</evidence>
<name>A0ABT6RYL8_9ACTN</name>
<dbReference type="SUPFAM" id="SSF46689">
    <property type="entry name" value="Homeodomain-like"/>
    <property type="match status" value="1"/>
</dbReference>
<dbReference type="InterPro" id="IPR036271">
    <property type="entry name" value="Tet_transcr_reg_TetR-rel_C_sf"/>
</dbReference>
<dbReference type="PANTHER" id="PTHR30055">
    <property type="entry name" value="HTH-TYPE TRANSCRIPTIONAL REGULATOR RUTR"/>
    <property type="match status" value="1"/>
</dbReference>
<dbReference type="Pfam" id="PF00440">
    <property type="entry name" value="TetR_N"/>
    <property type="match status" value="1"/>
</dbReference>
<evidence type="ECO:0000313" key="6">
    <source>
        <dbReference type="EMBL" id="MDI3389537.1"/>
    </source>
</evidence>
<keyword evidence="7" id="KW-1185">Reference proteome</keyword>
<dbReference type="Proteomes" id="UP001224661">
    <property type="component" value="Unassembled WGS sequence"/>
</dbReference>
<dbReference type="PRINTS" id="PR00455">
    <property type="entry name" value="HTHTETR"/>
</dbReference>
<dbReference type="InterPro" id="IPR001647">
    <property type="entry name" value="HTH_TetR"/>
</dbReference>
<dbReference type="InterPro" id="IPR041490">
    <property type="entry name" value="KstR2_TetR_C"/>
</dbReference>
<dbReference type="Gene3D" id="1.10.357.10">
    <property type="entry name" value="Tetracycline Repressor, domain 2"/>
    <property type="match status" value="1"/>
</dbReference>
<dbReference type="InterPro" id="IPR050109">
    <property type="entry name" value="HTH-type_TetR-like_transc_reg"/>
</dbReference>
<keyword evidence="3" id="KW-0804">Transcription</keyword>
<evidence type="ECO:0000256" key="4">
    <source>
        <dbReference type="PROSITE-ProRule" id="PRU00335"/>
    </source>
</evidence>
<dbReference type="Gene3D" id="1.10.10.60">
    <property type="entry name" value="Homeodomain-like"/>
    <property type="match status" value="1"/>
</dbReference>
<feature type="domain" description="HTH tetR-type" evidence="5">
    <location>
        <begin position="14"/>
        <end position="74"/>
    </location>
</feature>
<dbReference type="RefSeq" id="WP_282516001.1">
    <property type="nucleotide sequence ID" value="NZ_JASCIR010000029.1"/>
</dbReference>
<keyword evidence="2 4" id="KW-0238">DNA-binding</keyword>
<evidence type="ECO:0000256" key="2">
    <source>
        <dbReference type="ARBA" id="ARBA00023125"/>
    </source>
</evidence>
<dbReference type="SUPFAM" id="SSF48498">
    <property type="entry name" value="Tetracyclin repressor-like, C-terminal domain"/>
    <property type="match status" value="1"/>
</dbReference>
<gene>
    <name evidence="6" type="ORF">QIS99_25580</name>
</gene>
<dbReference type="PANTHER" id="PTHR30055:SF234">
    <property type="entry name" value="HTH-TYPE TRANSCRIPTIONAL REGULATOR BETI"/>
    <property type="match status" value="1"/>
</dbReference>
<comment type="caution">
    <text evidence="6">The sequence shown here is derived from an EMBL/GenBank/DDBJ whole genome shotgun (WGS) entry which is preliminary data.</text>
</comment>
<dbReference type="EMBL" id="JASCIR010000029">
    <property type="protein sequence ID" value="MDI3389537.1"/>
    <property type="molecule type" value="Genomic_DNA"/>
</dbReference>
<organism evidence="6 7">
    <name type="scientific">Streptomyces solicavernae</name>
    <dbReference type="NCBI Taxonomy" id="3043614"/>
    <lineage>
        <taxon>Bacteria</taxon>
        <taxon>Bacillati</taxon>
        <taxon>Actinomycetota</taxon>
        <taxon>Actinomycetes</taxon>
        <taxon>Kitasatosporales</taxon>
        <taxon>Streptomycetaceae</taxon>
        <taxon>Streptomyces</taxon>
    </lineage>
</organism>
<proteinExistence type="predicted"/>
<feature type="DNA-binding region" description="H-T-H motif" evidence="4">
    <location>
        <begin position="37"/>
        <end position="56"/>
    </location>
</feature>
<reference evidence="6 7" key="1">
    <citation type="submission" date="2023-05" db="EMBL/GenBank/DDBJ databases">
        <title>Draft genome sequence of Streptomyces sp. B-S-A8 isolated from a cave soil in Thailand.</title>
        <authorList>
            <person name="Chamroensaksri N."/>
            <person name="Muangham S."/>
        </authorList>
    </citation>
    <scope>NUCLEOTIDE SEQUENCE [LARGE SCALE GENOMIC DNA]</scope>
    <source>
        <strain evidence="6 7">B-S-A8</strain>
    </source>
</reference>
<dbReference type="InterPro" id="IPR009057">
    <property type="entry name" value="Homeodomain-like_sf"/>
</dbReference>